<evidence type="ECO:0000259" key="2">
    <source>
        <dbReference type="Pfam" id="PF00535"/>
    </source>
</evidence>
<comment type="caution">
    <text evidence="3">The sequence shown here is derived from an EMBL/GenBank/DDBJ whole genome shotgun (WGS) entry which is preliminary data.</text>
</comment>
<keyword evidence="1" id="KW-0472">Membrane</keyword>
<name>A0A0G1TQI9_9BACT</name>
<evidence type="ECO:0000313" key="4">
    <source>
        <dbReference type="Proteomes" id="UP000034607"/>
    </source>
</evidence>
<dbReference type="Proteomes" id="UP000034607">
    <property type="component" value="Unassembled WGS sequence"/>
</dbReference>
<reference evidence="3 4" key="1">
    <citation type="journal article" date="2015" name="Nature">
        <title>rRNA introns, odd ribosomes, and small enigmatic genomes across a large radiation of phyla.</title>
        <authorList>
            <person name="Brown C.T."/>
            <person name="Hug L.A."/>
            <person name="Thomas B.C."/>
            <person name="Sharon I."/>
            <person name="Castelle C.J."/>
            <person name="Singh A."/>
            <person name="Wilkins M.J."/>
            <person name="Williams K.H."/>
            <person name="Banfield J.F."/>
        </authorList>
    </citation>
    <scope>NUCLEOTIDE SEQUENCE [LARGE SCALE GENOMIC DNA]</scope>
</reference>
<sequence>MKVSVVIPVSNDLRLKTCVDSIDEAVEVVISLNRPTETIKKLVDKMISQKKRAGLYPNISFTVCEIPYASIAGAYNNGIKSSHFDNVLLMDSDCTFKKKTIKKLFKNLGNNLLSKGKVIFKSNSWITAVVSRAREFHTSDKINAYSPPLLFNKKIKNFIGGYYFHPSLCWLEDSEFDKRVQKANLRISYNPSAVVYHPPLTPFRDLKSAFWYGVGKRIGVELGVHDKPTGFIGSVRKYIFEASKIKGVLSGLYLFIWKMTLLFGYYFQLVMKIRKNRI</sequence>
<dbReference type="Gene3D" id="3.90.550.10">
    <property type="entry name" value="Spore Coat Polysaccharide Biosynthesis Protein SpsA, Chain A"/>
    <property type="match status" value="1"/>
</dbReference>
<evidence type="ECO:0000256" key="1">
    <source>
        <dbReference type="SAM" id="Phobius"/>
    </source>
</evidence>
<dbReference type="InterPro" id="IPR029044">
    <property type="entry name" value="Nucleotide-diphossugar_trans"/>
</dbReference>
<protein>
    <recommendedName>
        <fullName evidence="2">Glycosyltransferase 2-like domain-containing protein</fullName>
    </recommendedName>
</protein>
<proteinExistence type="predicted"/>
<accession>A0A0G1TQI9</accession>
<keyword evidence="1" id="KW-0812">Transmembrane</keyword>
<gene>
    <name evidence="3" type="ORF">UX78_C0008G0007</name>
</gene>
<feature type="domain" description="Glycosyltransferase 2-like" evidence="2">
    <location>
        <begin position="4"/>
        <end position="111"/>
    </location>
</feature>
<dbReference type="SUPFAM" id="SSF53448">
    <property type="entry name" value="Nucleotide-diphospho-sugar transferases"/>
    <property type="match status" value="1"/>
</dbReference>
<keyword evidence="1" id="KW-1133">Transmembrane helix</keyword>
<dbReference type="Pfam" id="PF00535">
    <property type="entry name" value="Glycos_transf_2"/>
    <property type="match status" value="1"/>
</dbReference>
<feature type="transmembrane region" description="Helical" evidence="1">
    <location>
        <begin position="247"/>
        <end position="267"/>
    </location>
</feature>
<organism evidence="3 4">
    <name type="scientific">Candidatus Amesbacteria bacterium GW2011_GWA2_47_11</name>
    <dbReference type="NCBI Taxonomy" id="1618357"/>
    <lineage>
        <taxon>Bacteria</taxon>
        <taxon>Candidatus Amesiibacteriota</taxon>
    </lineage>
</organism>
<evidence type="ECO:0000313" key="3">
    <source>
        <dbReference type="EMBL" id="KKU56443.1"/>
    </source>
</evidence>
<dbReference type="AlphaFoldDB" id="A0A0G1TQI9"/>
<dbReference type="InterPro" id="IPR001173">
    <property type="entry name" value="Glyco_trans_2-like"/>
</dbReference>
<dbReference type="EMBL" id="LCNM01000008">
    <property type="protein sequence ID" value="KKU56443.1"/>
    <property type="molecule type" value="Genomic_DNA"/>
</dbReference>